<keyword evidence="4 5" id="KW-0472">Membrane</keyword>
<feature type="transmembrane region" description="Helical" evidence="5">
    <location>
        <begin position="120"/>
        <end position="142"/>
    </location>
</feature>
<organism evidence="6 7">
    <name type="scientific">Phenylobacterium hankyongense</name>
    <dbReference type="NCBI Taxonomy" id="1813876"/>
    <lineage>
        <taxon>Bacteria</taxon>
        <taxon>Pseudomonadati</taxon>
        <taxon>Pseudomonadota</taxon>
        <taxon>Alphaproteobacteria</taxon>
        <taxon>Caulobacterales</taxon>
        <taxon>Caulobacteraceae</taxon>
        <taxon>Phenylobacterium</taxon>
    </lineage>
</organism>
<evidence type="ECO:0000256" key="3">
    <source>
        <dbReference type="ARBA" id="ARBA00022989"/>
    </source>
</evidence>
<accession>A0A328B0V8</accession>
<feature type="transmembrane region" description="Helical" evidence="5">
    <location>
        <begin position="148"/>
        <end position="173"/>
    </location>
</feature>
<gene>
    <name evidence="6" type="ORF">DJ021_01965</name>
</gene>
<reference evidence="7" key="1">
    <citation type="submission" date="2018-05" db="EMBL/GenBank/DDBJ databases">
        <authorList>
            <person name="Li X."/>
        </authorList>
    </citation>
    <scope>NUCLEOTIDE SEQUENCE [LARGE SCALE GENOMIC DNA]</scope>
    <source>
        <strain evidence="7">HKS-05</strain>
    </source>
</reference>
<evidence type="ECO:0000313" key="7">
    <source>
        <dbReference type="Proteomes" id="UP000249842"/>
    </source>
</evidence>
<dbReference type="GO" id="GO:0005886">
    <property type="term" value="C:plasma membrane"/>
    <property type="evidence" value="ECO:0007669"/>
    <property type="project" value="TreeGrafter"/>
</dbReference>
<evidence type="ECO:0000256" key="4">
    <source>
        <dbReference type="ARBA" id="ARBA00023136"/>
    </source>
</evidence>
<feature type="transmembrane region" description="Helical" evidence="5">
    <location>
        <begin position="82"/>
        <end position="99"/>
    </location>
</feature>
<dbReference type="EMBL" id="QFYP01000001">
    <property type="protein sequence ID" value="RAK58648.1"/>
    <property type="molecule type" value="Genomic_DNA"/>
</dbReference>
<dbReference type="PANTHER" id="PTHR36917">
    <property type="entry name" value="INTRACELLULAR SEPTATION PROTEIN A-RELATED"/>
    <property type="match status" value="1"/>
</dbReference>
<comment type="caution">
    <text evidence="6">The sequence shown here is derived from an EMBL/GenBank/DDBJ whole genome shotgun (WGS) entry which is preliminary data.</text>
</comment>
<dbReference type="Proteomes" id="UP000249842">
    <property type="component" value="Unassembled WGS sequence"/>
</dbReference>
<evidence type="ECO:0000256" key="2">
    <source>
        <dbReference type="ARBA" id="ARBA00022692"/>
    </source>
</evidence>
<name>A0A328B0V8_9CAUL</name>
<keyword evidence="7" id="KW-1185">Reference proteome</keyword>
<evidence type="ECO:0000313" key="6">
    <source>
        <dbReference type="EMBL" id="RAK58648.1"/>
    </source>
</evidence>
<keyword evidence="3 5" id="KW-1133">Transmembrane helix</keyword>
<feature type="transmembrane region" description="Helical" evidence="5">
    <location>
        <begin position="56"/>
        <end position="76"/>
    </location>
</feature>
<dbReference type="InterPro" id="IPR006008">
    <property type="entry name" value="YciB"/>
</dbReference>
<protein>
    <submittedName>
        <fullName evidence="6">Intracellular septation protein</fullName>
    </submittedName>
</protein>
<dbReference type="PANTHER" id="PTHR36917:SF1">
    <property type="entry name" value="INNER MEMBRANE-SPANNING PROTEIN YCIB"/>
    <property type="match status" value="1"/>
</dbReference>
<feature type="transmembrane region" description="Helical" evidence="5">
    <location>
        <begin position="7"/>
        <end position="26"/>
    </location>
</feature>
<dbReference type="RefSeq" id="WP_111455941.1">
    <property type="nucleotide sequence ID" value="NZ_QFYP01000001.1"/>
</dbReference>
<feature type="transmembrane region" description="Helical" evidence="5">
    <location>
        <begin position="32"/>
        <end position="49"/>
    </location>
</feature>
<dbReference type="OrthoDB" id="7375527at2"/>
<keyword evidence="1" id="KW-1003">Cell membrane</keyword>
<dbReference type="AlphaFoldDB" id="A0A328B0V8"/>
<keyword evidence="2 5" id="KW-0812">Transmembrane</keyword>
<evidence type="ECO:0000256" key="5">
    <source>
        <dbReference type="SAM" id="Phobius"/>
    </source>
</evidence>
<evidence type="ECO:0000256" key="1">
    <source>
        <dbReference type="ARBA" id="ARBA00022475"/>
    </source>
</evidence>
<sequence>MKNLLFAIRPLALDLMSTLLFVGLTALTHNPLLATAVAIAAGVGRVIYLRARRQPVAALQWMSLGLVVVFGAATLVTNDPRFMMFKPTIVYLLVGAAMLQRGWMLPYMPPAGRGLVGDHVMIGWGYAWAGLMFLSAVLNVGFALGTSLAVWSVFISVFPIVSKLLLFAVQFVSIRAVAIRAHRAQAQAGNPAEAAA</sequence>
<dbReference type="Pfam" id="PF04279">
    <property type="entry name" value="IspA"/>
    <property type="match status" value="1"/>
</dbReference>
<proteinExistence type="predicted"/>